<dbReference type="InterPro" id="IPR046738">
    <property type="entry name" value="DUF6788"/>
</dbReference>
<organism evidence="2">
    <name type="scientific">uncultured bacterium fosmid pJB77G10</name>
    <dbReference type="NCBI Taxonomy" id="1478069"/>
    <lineage>
        <taxon>Bacteria</taxon>
        <taxon>environmental samples</taxon>
    </lineage>
</organism>
<proteinExistence type="predicted"/>
<name>A0A0H3U9U1_9BACT</name>
<dbReference type="AlphaFoldDB" id="A0A0H3U9U1"/>
<sequence>MAIIEEVLLEEYNRSVRISKAILKEMSNLPKGSIQIKHINNRDYYYLMFRDGGKVISQYIPDSEVSELSEQIELRRENNKALKEQERIREKIIKALGKGYINEHSAERI</sequence>
<accession>A0A0H3U9U1</accession>
<dbReference type="Pfam" id="PF20586">
    <property type="entry name" value="DUF6788"/>
    <property type="match status" value="1"/>
</dbReference>
<feature type="domain" description="DUF6788" evidence="1">
    <location>
        <begin position="17"/>
        <end position="69"/>
    </location>
</feature>
<protein>
    <recommendedName>
        <fullName evidence="1">DUF6788 domain-containing protein</fullName>
    </recommendedName>
</protein>
<dbReference type="EMBL" id="KF540241">
    <property type="protein sequence ID" value="AIF26643.1"/>
    <property type="molecule type" value="Genomic_DNA"/>
</dbReference>
<reference evidence="2" key="1">
    <citation type="submission" date="2013-08" db="EMBL/GenBank/DDBJ databases">
        <title>Comparison of modified E. coli strains.</title>
        <authorList>
            <person name="Juergensen J."/>
            <person name="Bonge A."/>
            <person name="Streit W.R."/>
        </authorList>
    </citation>
    <scope>NUCLEOTIDE SEQUENCE</scope>
</reference>
<evidence type="ECO:0000259" key="1">
    <source>
        <dbReference type="Pfam" id="PF20586"/>
    </source>
</evidence>
<evidence type="ECO:0000313" key="2">
    <source>
        <dbReference type="EMBL" id="AIF26643.1"/>
    </source>
</evidence>